<comment type="caution">
    <text evidence="2">The sequence shown here is derived from an EMBL/GenBank/DDBJ whole genome shotgun (WGS) entry which is preliminary data.</text>
</comment>
<dbReference type="PANTHER" id="PTHR33990">
    <property type="entry name" value="PROTEIN YJDN-RELATED"/>
    <property type="match status" value="1"/>
</dbReference>
<dbReference type="EMBL" id="JAGGDJ010000063">
    <property type="protein sequence ID" value="MBO7748578.1"/>
    <property type="molecule type" value="Genomic_DNA"/>
</dbReference>
<evidence type="ECO:0000313" key="3">
    <source>
        <dbReference type="Proteomes" id="UP000670947"/>
    </source>
</evidence>
<organism evidence="2 3">
    <name type="scientific">Paenibacillus artemisiicola</name>
    <dbReference type="NCBI Taxonomy" id="1172618"/>
    <lineage>
        <taxon>Bacteria</taxon>
        <taxon>Bacillati</taxon>
        <taxon>Bacillota</taxon>
        <taxon>Bacilli</taxon>
        <taxon>Bacillales</taxon>
        <taxon>Paenibacillaceae</taxon>
        <taxon>Paenibacillus</taxon>
    </lineage>
</organism>
<protein>
    <submittedName>
        <fullName evidence="2">VOC family protein</fullName>
    </submittedName>
</protein>
<dbReference type="Pfam" id="PF06983">
    <property type="entry name" value="3-dmu-9_3-mt"/>
    <property type="match status" value="1"/>
</dbReference>
<dbReference type="SUPFAM" id="SSF54593">
    <property type="entry name" value="Glyoxalase/Bleomycin resistance protein/Dihydroxybiphenyl dioxygenase"/>
    <property type="match status" value="1"/>
</dbReference>
<dbReference type="PANTHER" id="PTHR33990:SF4">
    <property type="entry name" value="PHNB-LIKE DOMAIN-CONTAINING PROTEIN"/>
    <property type="match status" value="1"/>
</dbReference>
<feature type="domain" description="PhnB-like" evidence="1">
    <location>
        <begin position="5"/>
        <end position="123"/>
    </location>
</feature>
<name>A0ABS3WJR8_9BACL</name>
<dbReference type="Gene3D" id="3.30.720.100">
    <property type="match status" value="1"/>
</dbReference>
<dbReference type="InterPro" id="IPR009725">
    <property type="entry name" value="3_dmu_93_MTrfase"/>
</dbReference>
<accession>A0ABS3WJR8</accession>
<sequence length="131" mass="14555">MQEQTISTFFMFNGRAEEAMNFYTSLFEGSEILHLHRQPNGKVLHAAFTLRGQPFMAIDNMLGIEHPFTPAMSLFVACETEEELRGAFGKLEDGGQALMPLGPIPGSTLFGWVQDRFGVSWQLSVPAAQTE</sequence>
<dbReference type="InterPro" id="IPR029068">
    <property type="entry name" value="Glyas_Bleomycin-R_OHBP_Dase"/>
</dbReference>
<dbReference type="Proteomes" id="UP000670947">
    <property type="component" value="Unassembled WGS sequence"/>
</dbReference>
<dbReference type="CDD" id="cd06588">
    <property type="entry name" value="PhnB_like"/>
    <property type="match status" value="1"/>
</dbReference>
<keyword evidence="3" id="KW-1185">Reference proteome</keyword>
<reference evidence="2 3" key="1">
    <citation type="submission" date="2021-03" db="EMBL/GenBank/DDBJ databases">
        <title>Paenibacillus artemisicola MWE-103 whole genome sequence.</title>
        <authorList>
            <person name="Ham Y.J."/>
        </authorList>
    </citation>
    <scope>NUCLEOTIDE SEQUENCE [LARGE SCALE GENOMIC DNA]</scope>
    <source>
        <strain evidence="2 3">MWE-103</strain>
    </source>
</reference>
<gene>
    <name evidence="2" type="ORF">I8J29_30820</name>
</gene>
<dbReference type="RefSeq" id="WP_208851128.1">
    <property type="nucleotide sequence ID" value="NZ_JAGGDJ010000063.1"/>
</dbReference>
<dbReference type="InterPro" id="IPR028973">
    <property type="entry name" value="PhnB-like"/>
</dbReference>
<dbReference type="Gene3D" id="3.30.720.110">
    <property type="match status" value="1"/>
</dbReference>
<dbReference type="PIRSF" id="PIRSF021700">
    <property type="entry name" value="3_dmu_93_MTrfase"/>
    <property type="match status" value="1"/>
</dbReference>
<evidence type="ECO:0000259" key="1">
    <source>
        <dbReference type="Pfam" id="PF06983"/>
    </source>
</evidence>
<proteinExistence type="predicted"/>
<evidence type="ECO:0000313" key="2">
    <source>
        <dbReference type="EMBL" id="MBO7748578.1"/>
    </source>
</evidence>